<dbReference type="EMBL" id="MCFC01000067">
    <property type="protein sequence ID" value="ORY24448.1"/>
    <property type="molecule type" value="Genomic_DNA"/>
</dbReference>
<feature type="domain" description="Zn(2)-C6 fungal-type" evidence="9">
    <location>
        <begin position="30"/>
        <end position="61"/>
    </location>
</feature>
<dbReference type="AlphaFoldDB" id="A0A1Y2APD3"/>
<evidence type="ECO:0000256" key="3">
    <source>
        <dbReference type="ARBA" id="ARBA00023125"/>
    </source>
</evidence>
<dbReference type="CDD" id="cd00067">
    <property type="entry name" value="GAL4"/>
    <property type="match status" value="1"/>
</dbReference>
<dbReference type="InterPro" id="IPR051089">
    <property type="entry name" value="prtT"/>
</dbReference>
<dbReference type="GO" id="GO:0000981">
    <property type="term" value="F:DNA-binding transcription factor activity, RNA polymerase II-specific"/>
    <property type="evidence" value="ECO:0007669"/>
    <property type="project" value="InterPro"/>
</dbReference>
<keyword evidence="8" id="KW-0812">Transmembrane</keyword>
<sequence>MRMSQDGQKRPQSLSSEDIRPSKQPRIFRACDNCVSAKTRCEEVTPSGCRLCRRKGRICSLSGTVAPDWTRRGYDEVEVDELRRHVEATEKRCAHMEKRYAVLEEQLHRLHTHLSTLSIPPIPSTVVHSIDTPTYASNPILDSFPASWRLQFGEALFGVSHPSTSYPDVTARRLLSDEEVDMAFQTFKNRFTKILPLRPFLLASTPVPSHPFIILAVLHHVQSMYHPDFANMVDESLLLAMSGVNNIDVILALLILALAPEPPVVSPRTRPSALRLIAMAYQLGIGLGLDAISIAALRTPQNLVEPFSISQFDLVHLWAAVINRYNILHVMHGRPSRLLQSIALDLPESSIDAASPSTNHLRAEAELVEAVRPVIELLSDLESGAHPAAVEDAAALVEQFRGLKEALTPFRTSDNRSILLDSLCIEFSHGFRLSCYIQNTPSPLLPIREALMPCTSAFPPVMRALVDLASNDPFLDQGALPSYTATSMALAVAALRRTVVFVHKQYPEARGFADMDKLRAAESYLCQLGGVPARLLEYADKVIERLPDSPNELDMQTGEVGLVPQSLLDMDFMSWDLSMLTGYYEGTSAMPP</sequence>
<dbReference type="GO" id="GO:0005634">
    <property type="term" value="C:nucleus"/>
    <property type="evidence" value="ECO:0007669"/>
    <property type="project" value="UniProtKB-SubCell"/>
</dbReference>
<accession>A0A1Y2APD3</accession>
<dbReference type="InParanoid" id="A0A1Y2APD3"/>
<evidence type="ECO:0000256" key="2">
    <source>
        <dbReference type="ARBA" id="ARBA00023015"/>
    </source>
</evidence>
<evidence type="ECO:0000256" key="1">
    <source>
        <dbReference type="ARBA" id="ARBA00004123"/>
    </source>
</evidence>
<keyword evidence="3" id="KW-0238">DNA-binding</keyword>
<evidence type="ECO:0000259" key="9">
    <source>
        <dbReference type="PROSITE" id="PS50048"/>
    </source>
</evidence>
<evidence type="ECO:0000256" key="6">
    <source>
        <dbReference type="SAM" id="Coils"/>
    </source>
</evidence>
<protein>
    <recommendedName>
        <fullName evidence="9">Zn(2)-C6 fungal-type domain-containing protein</fullName>
    </recommendedName>
</protein>
<dbReference type="InterPro" id="IPR001138">
    <property type="entry name" value="Zn2Cys6_DnaBD"/>
</dbReference>
<evidence type="ECO:0000313" key="10">
    <source>
        <dbReference type="EMBL" id="ORY24448.1"/>
    </source>
</evidence>
<dbReference type="Gene3D" id="4.10.240.10">
    <property type="entry name" value="Zn(2)-C6 fungal-type DNA-binding domain"/>
    <property type="match status" value="1"/>
</dbReference>
<evidence type="ECO:0000256" key="4">
    <source>
        <dbReference type="ARBA" id="ARBA00023163"/>
    </source>
</evidence>
<keyword evidence="5" id="KW-0539">Nucleus</keyword>
<evidence type="ECO:0000256" key="5">
    <source>
        <dbReference type="ARBA" id="ARBA00023242"/>
    </source>
</evidence>
<feature type="transmembrane region" description="Helical" evidence="8">
    <location>
        <begin position="272"/>
        <end position="297"/>
    </location>
</feature>
<feature type="transmembrane region" description="Helical" evidence="8">
    <location>
        <begin position="200"/>
        <end position="218"/>
    </location>
</feature>
<dbReference type="OrthoDB" id="3364175at2759"/>
<dbReference type="PANTHER" id="PTHR31845:SF17">
    <property type="entry name" value="ZN(II)2CYS6 TRANSCRIPTION FACTOR (EUROFUNG)"/>
    <property type="match status" value="1"/>
</dbReference>
<keyword evidence="8" id="KW-1133">Transmembrane helix</keyword>
<feature type="coiled-coil region" evidence="6">
    <location>
        <begin position="79"/>
        <end position="106"/>
    </location>
</feature>
<keyword evidence="11" id="KW-1185">Reference proteome</keyword>
<keyword evidence="4" id="KW-0804">Transcription</keyword>
<keyword evidence="8" id="KW-0472">Membrane</keyword>
<dbReference type="Proteomes" id="UP000193986">
    <property type="component" value="Unassembled WGS sequence"/>
</dbReference>
<feature type="region of interest" description="Disordered" evidence="7">
    <location>
        <begin position="1"/>
        <end position="20"/>
    </location>
</feature>
<keyword evidence="6" id="KW-0175">Coiled coil</keyword>
<proteinExistence type="predicted"/>
<dbReference type="SUPFAM" id="SSF57701">
    <property type="entry name" value="Zn2/Cys6 DNA-binding domain"/>
    <property type="match status" value="1"/>
</dbReference>
<evidence type="ECO:0000313" key="11">
    <source>
        <dbReference type="Proteomes" id="UP000193986"/>
    </source>
</evidence>
<keyword evidence="2" id="KW-0805">Transcription regulation</keyword>
<evidence type="ECO:0000256" key="8">
    <source>
        <dbReference type="SAM" id="Phobius"/>
    </source>
</evidence>
<comment type="caution">
    <text evidence="10">The sequence shown here is derived from an EMBL/GenBank/DDBJ whole genome shotgun (WGS) entry which is preliminary data.</text>
</comment>
<name>A0A1Y2APD3_9TREE</name>
<dbReference type="InterPro" id="IPR036864">
    <property type="entry name" value="Zn2-C6_fun-type_DNA-bd_sf"/>
</dbReference>
<organism evidence="10 11">
    <name type="scientific">Naematelia encephala</name>
    <dbReference type="NCBI Taxonomy" id="71784"/>
    <lineage>
        <taxon>Eukaryota</taxon>
        <taxon>Fungi</taxon>
        <taxon>Dikarya</taxon>
        <taxon>Basidiomycota</taxon>
        <taxon>Agaricomycotina</taxon>
        <taxon>Tremellomycetes</taxon>
        <taxon>Tremellales</taxon>
        <taxon>Naemateliaceae</taxon>
        <taxon>Naematelia</taxon>
    </lineage>
</organism>
<dbReference type="GO" id="GO:0008270">
    <property type="term" value="F:zinc ion binding"/>
    <property type="evidence" value="ECO:0007669"/>
    <property type="project" value="InterPro"/>
</dbReference>
<dbReference type="GO" id="GO:0000976">
    <property type="term" value="F:transcription cis-regulatory region binding"/>
    <property type="evidence" value="ECO:0007669"/>
    <property type="project" value="TreeGrafter"/>
</dbReference>
<gene>
    <name evidence="10" type="ORF">BCR39DRAFT_546624</name>
</gene>
<dbReference type="PROSITE" id="PS50048">
    <property type="entry name" value="ZN2_CY6_FUNGAL_2"/>
    <property type="match status" value="1"/>
</dbReference>
<dbReference type="PANTHER" id="PTHR31845">
    <property type="entry name" value="FINGER DOMAIN PROTEIN, PUTATIVE-RELATED"/>
    <property type="match status" value="1"/>
</dbReference>
<evidence type="ECO:0000256" key="7">
    <source>
        <dbReference type="SAM" id="MobiDB-lite"/>
    </source>
</evidence>
<comment type="subcellular location">
    <subcellularLocation>
        <location evidence="1">Nucleus</location>
    </subcellularLocation>
</comment>
<reference evidence="10 11" key="1">
    <citation type="submission" date="2016-07" db="EMBL/GenBank/DDBJ databases">
        <title>Pervasive Adenine N6-methylation of Active Genes in Fungi.</title>
        <authorList>
            <consortium name="DOE Joint Genome Institute"/>
            <person name="Mondo S.J."/>
            <person name="Dannebaum R.O."/>
            <person name="Kuo R.C."/>
            <person name="Labutti K."/>
            <person name="Haridas S."/>
            <person name="Kuo A."/>
            <person name="Salamov A."/>
            <person name="Ahrendt S.R."/>
            <person name="Lipzen A."/>
            <person name="Sullivan W."/>
            <person name="Andreopoulos W.B."/>
            <person name="Clum A."/>
            <person name="Lindquist E."/>
            <person name="Daum C."/>
            <person name="Ramamoorthy G.K."/>
            <person name="Gryganskyi A."/>
            <person name="Culley D."/>
            <person name="Magnuson J.K."/>
            <person name="James T.Y."/>
            <person name="O'Malley M.A."/>
            <person name="Stajich J.E."/>
            <person name="Spatafora J.W."/>
            <person name="Visel A."/>
            <person name="Grigoriev I.V."/>
        </authorList>
    </citation>
    <scope>NUCLEOTIDE SEQUENCE [LARGE SCALE GENOMIC DNA]</scope>
    <source>
        <strain evidence="10 11">68-887.2</strain>
    </source>
</reference>
<feature type="transmembrane region" description="Helical" evidence="8">
    <location>
        <begin position="238"/>
        <end position="260"/>
    </location>
</feature>